<organism evidence="6 7">
    <name type="scientific">Galemys pyrenaicus</name>
    <name type="common">Iberian desman</name>
    <name type="synonym">Pyrenean desman</name>
    <dbReference type="NCBI Taxonomy" id="202257"/>
    <lineage>
        <taxon>Eukaryota</taxon>
        <taxon>Metazoa</taxon>
        <taxon>Chordata</taxon>
        <taxon>Craniata</taxon>
        <taxon>Vertebrata</taxon>
        <taxon>Euteleostomi</taxon>
        <taxon>Mammalia</taxon>
        <taxon>Eutheria</taxon>
        <taxon>Laurasiatheria</taxon>
        <taxon>Eulipotyphla</taxon>
        <taxon>Talpidae</taxon>
        <taxon>Galemys</taxon>
    </lineage>
</organism>
<dbReference type="Pfam" id="PF07679">
    <property type="entry name" value="I-set"/>
    <property type="match status" value="1"/>
</dbReference>
<accession>A0A8J5ZUK7</accession>
<keyword evidence="1" id="KW-0732">Signal</keyword>
<keyword evidence="3" id="KW-0393">Immunoglobulin domain</keyword>
<evidence type="ECO:0000313" key="6">
    <source>
        <dbReference type="EMBL" id="KAG8507032.1"/>
    </source>
</evidence>
<evidence type="ECO:0000256" key="2">
    <source>
        <dbReference type="ARBA" id="ARBA00023180"/>
    </source>
</evidence>
<sequence>MAQTLTWIKDDMTNPSNQIGTYTKSTRRFTFGPASQGRKFITPKGTLVIMNASREDTGNYTLAVTRTGNSVLYASVHLVVLGRRVPTSRLTLRLPPACFSTEPVTSNTAQEQKYTVQKNEKVAIKCVVREFGYSAYWFFQNQRLQLKDRMKLSNERLGLNIKGVKEEDAGKYYCKFIKRLSTKRTETLTLEVV</sequence>
<dbReference type="InterPro" id="IPR013106">
    <property type="entry name" value="Ig_V-set"/>
</dbReference>
<dbReference type="PROSITE" id="PS50835">
    <property type="entry name" value="IG_LIKE"/>
    <property type="match status" value="1"/>
</dbReference>
<evidence type="ECO:0000259" key="5">
    <source>
        <dbReference type="PROSITE" id="PS50835"/>
    </source>
</evidence>
<reference evidence="6" key="1">
    <citation type="journal article" date="2021" name="Evol. Appl.">
        <title>The genome of the Pyrenean desman and the effects of bottlenecks and inbreeding on the genomic landscape of an endangered species.</title>
        <authorList>
            <person name="Escoda L."/>
            <person name="Castresana J."/>
        </authorList>
    </citation>
    <scope>NUCLEOTIDE SEQUENCE</scope>
    <source>
        <strain evidence="6">IBE-C5619</strain>
    </source>
</reference>
<comment type="caution">
    <text evidence="6">The sequence shown here is derived from an EMBL/GenBank/DDBJ whole genome shotgun (WGS) entry which is preliminary data.</text>
</comment>
<evidence type="ECO:0000256" key="4">
    <source>
        <dbReference type="ARBA" id="ARBA00038222"/>
    </source>
</evidence>
<feature type="domain" description="Ig-like" evidence="5">
    <location>
        <begin position="103"/>
        <end position="189"/>
    </location>
</feature>
<keyword evidence="2" id="KW-0325">Glycoprotein</keyword>
<dbReference type="AlphaFoldDB" id="A0A8J5ZUK7"/>
<dbReference type="Pfam" id="PF07686">
    <property type="entry name" value="V-set"/>
    <property type="match status" value="1"/>
</dbReference>
<evidence type="ECO:0000256" key="3">
    <source>
        <dbReference type="ARBA" id="ARBA00023319"/>
    </source>
</evidence>
<dbReference type="OrthoDB" id="6353782at2759"/>
<dbReference type="InterPro" id="IPR050831">
    <property type="entry name" value="CEA_cell_adhesion"/>
</dbReference>
<protein>
    <submittedName>
        <fullName evidence="6">Carcinoembryonic antigen-related cell adhesion molecule 21</fullName>
    </submittedName>
</protein>
<dbReference type="InterPro" id="IPR003599">
    <property type="entry name" value="Ig_sub"/>
</dbReference>
<gene>
    <name evidence="6" type="ORF">J0S82_002907</name>
</gene>
<dbReference type="PANTHER" id="PTHR44427:SF1">
    <property type="entry name" value="CARCINOEMBRYONIC ANTIGEN-RELATED CELL ADHESION MOLECULE 1"/>
    <property type="match status" value="1"/>
</dbReference>
<dbReference type="SMART" id="SM00409">
    <property type="entry name" value="IG"/>
    <property type="match status" value="2"/>
</dbReference>
<keyword evidence="7" id="KW-1185">Reference proteome</keyword>
<dbReference type="PANTHER" id="PTHR44427">
    <property type="entry name" value="CARCINOEMBRYONIC ANTIGEN-RELATED CELL ADHESION MOLECULE 19"/>
    <property type="match status" value="1"/>
</dbReference>
<dbReference type="InterPro" id="IPR036179">
    <property type="entry name" value="Ig-like_dom_sf"/>
</dbReference>
<dbReference type="InterPro" id="IPR013783">
    <property type="entry name" value="Ig-like_fold"/>
</dbReference>
<name>A0A8J5ZUK7_GALPY</name>
<dbReference type="InterPro" id="IPR007110">
    <property type="entry name" value="Ig-like_dom"/>
</dbReference>
<evidence type="ECO:0000256" key="1">
    <source>
        <dbReference type="ARBA" id="ARBA00022729"/>
    </source>
</evidence>
<dbReference type="Proteomes" id="UP000700334">
    <property type="component" value="Unassembled WGS sequence"/>
</dbReference>
<comment type="similarity">
    <text evidence="4">Belongs to the immunoglobulin superfamily. CEA family.</text>
</comment>
<evidence type="ECO:0000313" key="7">
    <source>
        <dbReference type="Proteomes" id="UP000700334"/>
    </source>
</evidence>
<dbReference type="InterPro" id="IPR013098">
    <property type="entry name" value="Ig_I-set"/>
</dbReference>
<dbReference type="Gene3D" id="2.60.40.10">
    <property type="entry name" value="Immunoglobulins"/>
    <property type="match status" value="2"/>
</dbReference>
<dbReference type="SUPFAM" id="SSF48726">
    <property type="entry name" value="Immunoglobulin"/>
    <property type="match status" value="2"/>
</dbReference>
<proteinExistence type="inferred from homology"/>
<dbReference type="EMBL" id="JAGFMF010012129">
    <property type="protein sequence ID" value="KAG8507032.1"/>
    <property type="molecule type" value="Genomic_DNA"/>
</dbReference>